<dbReference type="EMBL" id="MFFB01000002">
    <property type="protein sequence ID" value="OGE97317.1"/>
    <property type="molecule type" value="Genomic_DNA"/>
</dbReference>
<dbReference type="Proteomes" id="UP000177281">
    <property type="component" value="Unassembled WGS sequence"/>
</dbReference>
<reference evidence="1 2" key="1">
    <citation type="journal article" date="2016" name="Nat. Commun.">
        <title>Thousands of microbial genomes shed light on interconnected biogeochemical processes in an aquifer system.</title>
        <authorList>
            <person name="Anantharaman K."/>
            <person name="Brown C.T."/>
            <person name="Hug L.A."/>
            <person name="Sharon I."/>
            <person name="Castelle C.J."/>
            <person name="Probst A.J."/>
            <person name="Thomas B.C."/>
            <person name="Singh A."/>
            <person name="Wilkins M.J."/>
            <person name="Karaoz U."/>
            <person name="Brodie E.L."/>
            <person name="Williams K.H."/>
            <person name="Hubbard S.S."/>
            <person name="Banfield J.F."/>
        </authorList>
    </citation>
    <scope>NUCLEOTIDE SEQUENCE [LARGE SCALE GENOMIC DNA]</scope>
</reference>
<dbReference type="STRING" id="1817841.A3B10_04205"/>
<comment type="caution">
    <text evidence="1">The sequence shown here is derived from an EMBL/GenBank/DDBJ whole genome shotgun (WGS) entry which is preliminary data.</text>
</comment>
<dbReference type="AlphaFoldDB" id="A0A1F5Q5B4"/>
<gene>
    <name evidence="1" type="ORF">A3B10_04205</name>
</gene>
<accession>A0A1F5Q5B4</accession>
<evidence type="ECO:0000313" key="1">
    <source>
        <dbReference type="EMBL" id="OGE97317.1"/>
    </source>
</evidence>
<proteinExistence type="predicted"/>
<organism evidence="1 2">
    <name type="scientific">Candidatus Doudnabacteria bacterium RIFCSPLOWO2_01_FULL_44_21</name>
    <dbReference type="NCBI Taxonomy" id="1817841"/>
    <lineage>
        <taxon>Bacteria</taxon>
        <taxon>Candidatus Doudnaibacteriota</taxon>
    </lineage>
</organism>
<sequence length="70" mass="7888">MGKLRIGSRQEAREAMEILAPLGIHTPHHATRALERGVIRPEVLSRINVAFGRDPLVAKILSRQPNRTER</sequence>
<evidence type="ECO:0000313" key="2">
    <source>
        <dbReference type="Proteomes" id="UP000177281"/>
    </source>
</evidence>
<protein>
    <submittedName>
        <fullName evidence="1">Uncharacterized protein</fullName>
    </submittedName>
</protein>
<name>A0A1F5Q5B4_9BACT</name>